<comment type="catalytic activity">
    <reaction evidence="11">
        <text>L-arginyl-glycine(out) = L-arginyl-glycine(in)</text>
        <dbReference type="Rhea" id="RHEA:79391"/>
        <dbReference type="ChEBI" id="CHEBI:229955"/>
    </reaction>
</comment>
<comment type="catalytic activity">
    <reaction evidence="5">
        <text>L-alpha-aminoacyl-L-histidine(out) = L-alpha-aminoacyl-L-histidine(in)</text>
        <dbReference type="Rhea" id="RHEA:79375"/>
        <dbReference type="ChEBI" id="CHEBI:229967"/>
    </reaction>
</comment>
<dbReference type="AlphaFoldDB" id="A0A4S9A1S9"/>
<evidence type="ECO:0000256" key="3">
    <source>
        <dbReference type="ARBA" id="ARBA00044878"/>
    </source>
</evidence>
<evidence type="ECO:0000256" key="16">
    <source>
        <dbReference type="ARBA" id="ARBA00045018"/>
    </source>
</evidence>
<evidence type="ECO:0000256" key="19">
    <source>
        <dbReference type="SAM" id="Phobius"/>
    </source>
</evidence>
<feature type="transmembrane region" description="Helical" evidence="19">
    <location>
        <begin position="116"/>
        <end position="133"/>
    </location>
</feature>
<sequence length="646" mass="71103">MKAQDSAKIHTTESTVQVGFFGIDDPQADAENNPDHDPADVTIPWKLKWIALLCFVSFPIGQTWTQSSLGPLKNTLRNELGISNTQFGVISSADAIVNSVWPIIGGVLLDWFGPNIIVLLCTGIIFIGSILAASATDIGIWRVLTGGHILMGFGIAVLDTAQQKFFYHWFGICDLAFAFGFENAINKTVSLVAGMTAIPIRNSTGWYGWSFWIPAVFCGMSTLFAIAYILFEKYIVPERFRLKSGRQTSISSNDLAQKRKVVSFGTILRLPWAFWMLPMTQLLQSGAAGGFSVSAADIIRMKGYTEAVAGYLSTAQDILPIVLSPILGIAIDRYGHRFHWVALAPVFWIMACSLIGFTSVHPLAALVFSSLAGVINSMPLQICIPLLVMDQNKLGTAFGLWRAFNNSGSTIMDIAFGVLQDGTEGLGYNRVLLLAIGIKAWAFCLGVSYILVDYFKLGKGMTMTRKQRQKREAIIEDAANDPLTRRTIVPKVTYAGLALLTSIVITAWVVFIKYLFPSAQVIVSHLFYYKYDSISPKALSAGRSGRNAASAFSVWGDMGAFFGDCLIGRVFRRKFTSLVLRLVMWQVAMGEVRWSVSWSDSLSSSDVASALPGPWRKREFGGQRMSDRARSHLEDRVGGRRIFESS</sequence>
<gene>
    <name evidence="20" type="ORF">D6D19_06168</name>
</gene>
<proteinExistence type="predicted"/>
<dbReference type="PANTHER" id="PTHR23512:SF12">
    <property type="entry name" value="TRANSPORTER, PUTATIVE (AFU_ORTHOLOGUE AFUA_4G00260)-RELATED"/>
    <property type="match status" value="1"/>
</dbReference>
<comment type="catalytic activity">
    <reaction evidence="14">
        <text>L-lysyl-glycine(out) = L-lysyl-glycine(in)</text>
        <dbReference type="Rhea" id="RHEA:79407"/>
        <dbReference type="ChEBI" id="CHEBI:191202"/>
    </reaction>
</comment>
<comment type="catalytic activity">
    <reaction evidence="2">
        <text>L-lysyl-L-alanine(out) = L-lysyl-L-alanine(in)</text>
        <dbReference type="Rhea" id="RHEA:79399"/>
        <dbReference type="ChEBI" id="CHEBI:229954"/>
    </reaction>
</comment>
<name>A0A4S9A1S9_AURPU</name>
<evidence type="ECO:0000256" key="5">
    <source>
        <dbReference type="ARBA" id="ARBA00044884"/>
    </source>
</evidence>
<feature type="transmembrane region" description="Helical" evidence="19">
    <location>
        <begin position="363"/>
        <end position="388"/>
    </location>
</feature>
<comment type="subunit">
    <text evidence="18">Homodimer. Interacts with lysosomal protein GLMP (via lumenal domain); the interaction starts while both proteins are still in the endoplasmic reticulum and is required for stabilization of MFSD1 in lysosomes but has no direct effect on its targeting to lysosomes or transporter activity.</text>
</comment>
<evidence type="ECO:0000313" key="20">
    <source>
        <dbReference type="EMBL" id="THW72844.1"/>
    </source>
</evidence>
<feature type="transmembrane region" description="Helical" evidence="19">
    <location>
        <begin position="492"/>
        <end position="516"/>
    </location>
</feature>
<dbReference type="Proteomes" id="UP000308802">
    <property type="component" value="Unassembled WGS sequence"/>
</dbReference>
<protein>
    <recommendedName>
        <fullName evidence="15">Lysosomal dipeptide transporter MFSD1</fullName>
    </recommendedName>
    <alternativeName>
        <fullName evidence="16">Major facilitator superfamily domain-containing protein 1</fullName>
    </alternativeName>
</protein>
<evidence type="ECO:0000256" key="12">
    <source>
        <dbReference type="ARBA" id="ARBA00044912"/>
    </source>
</evidence>
<dbReference type="GO" id="GO:0016020">
    <property type="term" value="C:membrane"/>
    <property type="evidence" value="ECO:0007669"/>
    <property type="project" value="UniProtKB-SubCell"/>
</dbReference>
<dbReference type="SUPFAM" id="SSF103473">
    <property type="entry name" value="MFS general substrate transporter"/>
    <property type="match status" value="1"/>
</dbReference>
<comment type="catalytic activity">
    <reaction evidence="12">
        <text>L-histidyl-L-alpha-amino acid(out) = L-histidyl-L-alpha-amino acid(in)</text>
        <dbReference type="Rhea" id="RHEA:79379"/>
        <dbReference type="ChEBI" id="CHEBI:229964"/>
    </reaction>
</comment>
<organism evidence="20 21">
    <name type="scientific">Aureobasidium pullulans</name>
    <name type="common">Black yeast</name>
    <name type="synonym">Pullularia pullulans</name>
    <dbReference type="NCBI Taxonomy" id="5580"/>
    <lineage>
        <taxon>Eukaryota</taxon>
        <taxon>Fungi</taxon>
        <taxon>Dikarya</taxon>
        <taxon>Ascomycota</taxon>
        <taxon>Pezizomycotina</taxon>
        <taxon>Dothideomycetes</taxon>
        <taxon>Dothideomycetidae</taxon>
        <taxon>Dothideales</taxon>
        <taxon>Saccotheciaceae</taxon>
        <taxon>Aureobasidium</taxon>
    </lineage>
</organism>
<feature type="transmembrane region" description="Helical" evidence="19">
    <location>
        <begin position="165"/>
        <end position="186"/>
    </location>
</feature>
<keyword evidence="19" id="KW-0472">Membrane</keyword>
<dbReference type="InterPro" id="IPR011701">
    <property type="entry name" value="MFS"/>
</dbReference>
<evidence type="ECO:0000256" key="18">
    <source>
        <dbReference type="ARBA" id="ARBA00046376"/>
    </source>
</evidence>
<evidence type="ECO:0000256" key="10">
    <source>
        <dbReference type="ARBA" id="ARBA00044900"/>
    </source>
</evidence>
<evidence type="ECO:0000256" key="17">
    <source>
        <dbReference type="ARBA" id="ARBA00045709"/>
    </source>
</evidence>
<feature type="transmembrane region" description="Helical" evidence="19">
    <location>
        <begin position="338"/>
        <end position="357"/>
    </location>
</feature>
<comment type="function">
    <text evidence="17">Lysosomal dipeptide uniporter that selectively exports lysine, arginine or histidine-containing dipeptides with a net positive charge from the lysosome lumen into the cytosol. Could play a role in a specific type of protein O-glycosylation indirectly regulating macrophages migration and tissue invasion. Also essential for liver homeostasis.</text>
</comment>
<dbReference type="Gene3D" id="1.20.1250.20">
    <property type="entry name" value="MFS general substrate transporter like domains"/>
    <property type="match status" value="2"/>
</dbReference>
<dbReference type="EMBL" id="QZAO01000205">
    <property type="protein sequence ID" value="THW72844.1"/>
    <property type="molecule type" value="Genomic_DNA"/>
</dbReference>
<comment type="catalytic activity">
    <reaction evidence="7">
        <text>L-alpha-aminoacyl-L-lysine(out) = L-alpha-aminoacyl-L-lysine(in)</text>
        <dbReference type="Rhea" id="RHEA:79383"/>
        <dbReference type="ChEBI" id="CHEBI:229966"/>
    </reaction>
</comment>
<evidence type="ECO:0000256" key="1">
    <source>
        <dbReference type="ARBA" id="ARBA00004141"/>
    </source>
</evidence>
<evidence type="ECO:0000256" key="7">
    <source>
        <dbReference type="ARBA" id="ARBA00044893"/>
    </source>
</evidence>
<comment type="catalytic activity">
    <reaction evidence="4">
        <text>L-alpha-aminoacyl-L-arginine(out) = L-alpha-aminoacyl-L-arginine(in)</text>
        <dbReference type="Rhea" id="RHEA:79367"/>
        <dbReference type="ChEBI" id="CHEBI:229968"/>
    </reaction>
</comment>
<evidence type="ECO:0000256" key="2">
    <source>
        <dbReference type="ARBA" id="ARBA00044876"/>
    </source>
</evidence>
<comment type="catalytic activity">
    <reaction evidence="8">
        <text>L-aspartyl-L-lysine(out) = L-aspartyl-L-lysine(in)</text>
        <dbReference type="Rhea" id="RHEA:79411"/>
        <dbReference type="ChEBI" id="CHEBI:229953"/>
    </reaction>
</comment>
<comment type="catalytic activity">
    <reaction evidence="10">
        <text>L-lysyl-L-lysine(out) = L-lysyl-L-lysine(in)</text>
        <dbReference type="Rhea" id="RHEA:79403"/>
        <dbReference type="ChEBI" id="CHEBI:229956"/>
    </reaction>
</comment>
<evidence type="ECO:0000256" key="15">
    <source>
        <dbReference type="ARBA" id="ARBA00044985"/>
    </source>
</evidence>
<dbReference type="InterPro" id="IPR036259">
    <property type="entry name" value="MFS_trans_sf"/>
</dbReference>
<comment type="catalytic activity">
    <reaction evidence="13">
        <text>L-alanyl-L-lysine(out) = L-alanyl-L-lysine(in)</text>
        <dbReference type="Rhea" id="RHEA:79415"/>
        <dbReference type="ChEBI" id="CHEBI:192470"/>
    </reaction>
</comment>
<comment type="catalytic activity">
    <reaction evidence="6">
        <text>L-lysyl-L-alpha-amino acid(out) = L-lysyl-L-alpha-amino acid(in)</text>
        <dbReference type="Rhea" id="RHEA:79387"/>
        <dbReference type="ChEBI" id="CHEBI:229965"/>
    </reaction>
</comment>
<evidence type="ECO:0000256" key="9">
    <source>
        <dbReference type="ARBA" id="ARBA00044899"/>
    </source>
</evidence>
<feature type="transmembrane region" description="Helical" evidence="19">
    <location>
        <begin position="139"/>
        <end position="158"/>
    </location>
</feature>
<keyword evidence="19" id="KW-0812">Transmembrane</keyword>
<feature type="transmembrane region" description="Helical" evidence="19">
    <location>
        <begin position="431"/>
        <end position="455"/>
    </location>
</feature>
<evidence type="ECO:0000256" key="13">
    <source>
        <dbReference type="ARBA" id="ARBA00044919"/>
    </source>
</evidence>
<comment type="subcellular location">
    <subcellularLocation>
        <location evidence="1">Membrane</location>
        <topology evidence="1">Multi-pass membrane protein</topology>
    </subcellularLocation>
</comment>
<dbReference type="PANTHER" id="PTHR23512">
    <property type="entry name" value="MAJOR FACILITATOR SUPERFAMILY DOMAIN-CONTAINING PROTEIN 1"/>
    <property type="match status" value="1"/>
</dbReference>
<evidence type="ECO:0000256" key="11">
    <source>
        <dbReference type="ARBA" id="ARBA00044903"/>
    </source>
</evidence>
<evidence type="ECO:0000256" key="6">
    <source>
        <dbReference type="ARBA" id="ARBA00044891"/>
    </source>
</evidence>
<evidence type="ECO:0000256" key="8">
    <source>
        <dbReference type="ARBA" id="ARBA00044898"/>
    </source>
</evidence>
<comment type="caution">
    <text evidence="20">The sequence shown here is derived from an EMBL/GenBank/DDBJ whole genome shotgun (WGS) entry which is preliminary data.</text>
</comment>
<dbReference type="Pfam" id="PF07690">
    <property type="entry name" value="MFS_1"/>
    <property type="match status" value="1"/>
</dbReference>
<accession>A0A4S9A1S9</accession>
<dbReference type="InterPro" id="IPR052187">
    <property type="entry name" value="MFSD1"/>
</dbReference>
<feature type="transmembrane region" description="Helical" evidence="19">
    <location>
        <begin position="206"/>
        <end position="231"/>
    </location>
</feature>
<evidence type="ECO:0000256" key="4">
    <source>
        <dbReference type="ARBA" id="ARBA00044881"/>
    </source>
</evidence>
<comment type="catalytic activity">
    <reaction evidence="9">
        <text>L-arginyl-L-alpha-amino acid(out) = L-arginyl-L-alpha-amino acid(in)</text>
        <dbReference type="Rhea" id="RHEA:79371"/>
        <dbReference type="ChEBI" id="CHEBI:84315"/>
    </reaction>
</comment>
<evidence type="ECO:0000313" key="21">
    <source>
        <dbReference type="Proteomes" id="UP000308802"/>
    </source>
</evidence>
<keyword evidence="19" id="KW-1133">Transmembrane helix</keyword>
<dbReference type="GO" id="GO:0022857">
    <property type="term" value="F:transmembrane transporter activity"/>
    <property type="evidence" value="ECO:0007669"/>
    <property type="project" value="InterPro"/>
</dbReference>
<reference evidence="20 21" key="1">
    <citation type="submission" date="2018-10" db="EMBL/GenBank/DDBJ databases">
        <title>Fifty Aureobasidium pullulans genomes reveal a recombining polyextremotolerant generalist.</title>
        <authorList>
            <person name="Gostincar C."/>
            <person name="Turk M."/>
            <person name="Zajc J."/>
            <person name="Gunde-Cimerman N."/>
        </authorList>
    </citation>
    <scope>NUCLEOTIDE SEQUENCE [LARGE SCALE GENOMIC DNA]</scope>
    <source>
        <strain evidence="20 21">EXF-10659</strain>
    </source>
</reference>
<comment type="catalytic activity">
    <reaction evidence="3">
        <text>L-histidyl-glycine(out) = L-histidyl-glycine(in)</text>
        <dbReference type="Rhea" id="RHEA:79395"/>
        <dbReference type="ChEBI" id="CHEBI:229957"/>
    </reaction>
</comment>
<evidence type="ECO:0000256" key="14">
    <source>
        <dbReference type="ARBA" id="ARBA00044924"/>
    </source>
</evidence>